<proteinExistence type="predicted"/>
<dbReference type="EMBL" id="NEGB01000005">
    <property type="protein sequence ID" value="OTG65129.1"/>
    <property type="molecule type" value="Genomic_DNA"/>
</dbReference>
<protein>
    <submittedName>
        <fullName evidence="3">EamA family transporter</fullName>
    </submittedName>
</protein>
<organism evidence="3 4">
    <name type="scientific">Acinetobacter silvestris</name>
    <dbReference type="NCBI Taxonomy" id="1977882"/>
    <lineage>
        <taxon>Bacteria</taxon>
        <taxon>Pseudomonadati</taxon>
        <taxon>Pseudomonadota</taxon>
        <taxon>Gammaproteobacteria</taxon>
        <taxon>Moraxellales</taxon>
        <taxon>Moraxellaceae</taxon>
        <taxon>Acinetobacter</taxon>
    </lineage>
</organism>
<feature type="transmembrane region" description="Helical" evidence="1">
    <location>
        <begin position="177"/>
        <end position="195"/>
    </location>
</feature>
<reference evidence="3 4" key="1">
    <citation type="submission" date="2017-04" db="EMBL/GenBank/DDBJ databases">
        <title>High diversity of culturable Acinetobacter species in natural soil and water ecosystems.</title>
        <authorList>
            <person name="Nemec A."/>
            <person name="Radolfova-Krizova L."/>
        </authorList>
    </citation>
    <scope>NUCLEOTIDE SEQUENCE [LARGE SCALE GENOMIC DNA]</scope>
    <source>
        <strain evidence="3 4">ANC 4999</strain>
    </source>
</reference>
<feature type="transmembrane region" description="Helical" evidence="1">
    <location>
        <begin position="263"/>
        <end position="281"/>
    </location>
</feature>
<dbReference type="GO" id="GO:0016020">
    <property type="term" value="C:membrane"/>
    <property type="evidence" value="ECO:0007669"/>
    <property type="project" value="InterPro"/>
</dbReference>
<feature type="transmembrane region" description="Helical" evidence="1">
    <location>
        <begin position="28"/>
        <end position="47"/>
    </location>
</feature>
<dbReference type="Proteomes" id="UP000242765">
    <property type="component" value="Unassembled WGS sequence"/>
</dbReference>
<evidence type="ECO:0000256" key="1">
    <source>
        <dbReference type="SAM" id="Phobius"/>
    </source>
</evidence>
<feature type="domain" description="EamA" evidence="2">
    <location>
        <begin position="3"/>
        <end position="132"/>
    </location>
</feature>
<dbReference type="RefSeq" id="WP_086203848.1">
    <property type="nucleotide sequence ID" value="NZ_NEGB01000005.1"/>
</dbReference>
<dbReference type="InterPro" id="IPR000620">
    <property type="entry name" value="EamA_dom"/>
</dbReference>
<dbReference type="STRING" id="1977882.B9T28_10080"/>
<feature type="transmembrane region" description="Helical" evidence="1">
    <location>
        <begin position="207"/>
        <end position="224"/>
    </location>
</feature>
<accession>A0A1Y3CDI3</accession>
<name>A0A1Y3CDI3_9GAMM</name>
<dbReference type="InterPro" id="IPR037185">
    <property type="entry name" value="EmrE-like"/>
</dbReference>
<dbReference type="SUPFAM" id="SSF103481">
    <property type="entry name" value="Multidrug resistance efflux transporter EmrE"/>
    <property type="match status" value="1"/>
</dbReference>
<feature type="transmembrane region" description="Helical" evidence="1">
    <location>
        <begin position="59"/>
        <end position="80"/>
    </location>
</feature>
<keyword evidence="1" id="KW-1133">Transmembrane helix</keyword>
<feature type="transmembrane region" description="Helical" evidence="1">
    <location>
        <begin position="148"/>
        <end position="165"/>
    </location>
</feature>
<keyword evidence="1" id="KW-0472">Membrane</keyword>
<feature type="transmembrane region" description="Helical" evidence="1">
    <location>
        <begin position="116"/>
        <end position="136"/>
    </location>
</feature>
<gene>
    <name evidence="3" type="ORF">B9T28_10080</name>
</gene>
<comment type="caution">
    <text evidence="3">The sequence shown here is derived from an EMBL/GenBank/DDBJ whole genome shotgun (WGS) entry which is preliminary data.</text>
</comment>
<sequence>MELIFAAAMCSVLVSILLKFCKANGFDALQMIAWNYAVASILSFFWFKPDLAHITLSDTPWWLIVVLGIILPSIFLALTKSLQTAGILKTEIAQRLSVVLSLLAAYLLFQEQFNLFKILGVMLGIGAVLCLLFSQATTSKQGQKGNGSAYLLSVWGGYALIDILLKYTTNLGLQFPVTLNLMFGCSFIFSMLYLVVTQTGWKLQNVWAGFALGCLNFANIALYVNAHMLFKDSPAVVFAGMNILVVLFGVVAGLLIFKEKFKILTALSLIFGLIGVICLALA</sequence>
<dbReference type="OrthoDB" id="1524053at2"/>
<evidence type="ECO:0000313" key="3">
    <source>
        <dbReference type="EMBL" id="OTG65129.1"/>
    </source>
</evidence>
<feature type="transmembrane region" description="Helical" evidence="1">
    <location>
        <begin position="236"/>
        <end position="257"/>
    </location>
</feature>
<keyword evidence="4" id="KW-1185">Reference proteome</keyword>
<evidence type="ECO:0000259" key="2">
    <source>
        <dbReference type="Pfam" id="PF00892"/>
    </source>
</evidence>
<dbReference type="AlphaFoldDB" id="A0A1Y3CDI3"/>
<dbReference type="Pfam" id="PF00892">
    <property type="entry name" value="EamA"/>
    <property type="match status" value="1"/>
</dbReference>
<keyword evidence="1" id="KW-0812">Transmembrane</keyword>
<evidence type="ECO:0000313" key="4">
    <source>
        <dbReference type="Proteomes" id="UP000242765"/>
    </source>
</evidence>
<feature type="transmembrane region" description="Helical" evidence="1">
    <location>
        <begin position="92"/>
        <end position="109"/>
    </location>
</feature>